<evidence type="ECO:0000313" key="2">
    <source>
        <dbReference type="Proteomes" id="UP001140949"/>
    </source>
</evidence>
<organism evidence="1 2">
    <name type="scientific">Iris pallida</name>
    <name type="common">Sweet iris</name>
    <dbReference type="NCBI Taxonomy" id="29817"/>
    <lineage>
        <taxon>Eukaryota</taxon>
        <taxon>Viridiplantae</taxon>
        <taxon>Streptophyta</taxon>
        <taxon>Embryophyta</taxon>
        <taxon>Tracheophyta</taxon>
        <taxon>Spermatophyta</taxon>
        <taxon>Magnoliopsida</taxon>
        <taxon>Liliopsida</taxon>
        <taxon>Asparagales</taxon>
        <taxon>Iridaceae</taxon>
        <taxon>Iridoideae</taxon>
        <taxon>Irideae</taxon>
        <taxon>Iris</taxon>
    </lineage>
</organism>
<keyword evidence="2" id="KW-1185">Reference proteome</keyword>
<name>A0AAX6G8L2_IRIPA</name>
<evidence type="ECO:0000313" key="1">
    <source>
        <dbReference type="EMBL" id="KAJ6824708.1"/>
    </source>
</evidence>
<reference evidence="1" key="2">
    <citation type="submission" date="2023-04" db="EMBL/GenBank/DDBJ databases">
        <authorList>
            <person name="Bruccoleri R.E."/>
            <person name="Oakeley E.J."/>
            <person name="Faust A.-M."/>
            <person name="Dessus-Babus S."/>
            <person name="Altorfer M."/>
            <person name="Burckhardt D."/>
            <person name="Oertli M."/>
            <person name="Naumann U."/>
            <person name="Petersen F."/>
            <person name="Wong J."/>
        </authorList>
    </citation>
    <scope>NUCLEOTIDE SEQUENCE</scope>
    <source>
        <strain evidence="1">GSM-AAB239-AS_SAM_17_03QT</strain>
        <tissue evidence="1">Leaf</tissue>
    </source>
</reference>
<dbReference type="EMBL" id="JANAVB010021800">
    <property type="protein sequence ID" value="KAJ6824708.1"/>
    <property type="molecule type" value="Genomic_DNA"/>
</dbReference>
<dbReference type="AlphaFoldDB" id="A0AAX6G8L2"/>
<protein>
    <submittedName>
        <fullName evidence="1">Uncharacterized protein</fullName>
    </submittedName>
</protein>
<sequence length="120" mass="13368">MCSTNRIFNSLIPFSLQILPLFKLSNCLFNIAITPLSSILLRSQRFSLQKFPSSPSSRQVLGRLWRIPSLARRAVMATINGGESVKKSFPLSVFQSRLSSEIEAVRESIGCLSPLMHSRG</sequence>
<reference evidence="1" key="1">
    <citation type="journal article" date="2023" name="GigaByte">
        <title>Genome assembly of the bearded iris, Iris pallida Lam.</title>
        <authorList>
            <person name="Bruccoleri R.E."/>
            <person name="Oakeley E.J."/>
            <person name="Faust A.M.E."/>
            <person name="Altorfer M."/>
            <person name="Dessus-Babus S."/>
            <person name="Burckhardt D."/>
            <person name="Oertli M."/>
            <person name="Naumann U."/>
            <person name="Petersen F."/>
            <person name="Wong J."/>
        </authorList>
    </citation>
    <scope>NUCLEOTIDE SEQUENCE</scope>
    <source>
        <strain evidence="1">GSM-AAB239-AS_SAM_17_03QT</strain>
    </source>
</reference>
<accession>A0AAX6G8L2</accession>
<gene>
    <name evidence="1" type="ORF">M6B38_379425</name>
</gene>
<dbReference type="Proteomes" id="UP001140949">
    <property type="component" value="Unassembled WGS sequence"/>
</dbReference>
<proteinExistence type="predicted"/>
<comment type="caution">
    <text evidence="1">The sequence shown here is derived from an EMBL/GenBank/DDBJ whole genome shotgun (WGS) entry which is preliminary data.</text>
</comment>